<reference evidence="12 13" key="1">
    <citation type="journal article" date="2021" name="Nat. Commun.">
        <title>Incipient diploidization of the medicinal plant Perilla within 10,000 years.</title>
        <authorList>
            <person name="Zhang Y."/>
            <person name="Shen Q."/>
            <person name="Leng L."/>
            <person name="Zhang D."/>
            <person name="Chen S."/>
            <person name="Shi Y."/>
            <person name="Ning Z."/>
            <person name="Chen S."/>
        </authorList>
    </citation>
    <scope>NUCLEOTIDE SEQUENCE [LARGE SCALE GENOMIC DNA]</scope>
    <source>
        <strain evidence="13">cv. PC099</strain>
    </source>
</reference>
<evidence type="ECO:0000256" key="7">
    <source>
        <dbReference type="ARBA" id="ARBA00023242"/>
    </source>
</evidence>
<keyword evidence="4 9" id="KW-0805">Transcription regulation</keyword>
<proteinExistence type="predicted"/>
<keyword evidence="1 9" id="KW-0479">Metal-binding</keyword>
<comment type="subcellular location">
    <subcellularLocation>
        <location evidence="8 9">Nucleus</location>
    </subcellularLocation>
</comment>
<name>A0AAD4J0Y8_PERFH</name>
<dbReference type="GO" id="GO:0008270">
    <property type="term" value="F:zinc ion binding"/>
    <property type="evidence" value="ECO:0007669"/>
    <property type="project" value="UniProtKB-KW"/>
</dbReference>
<feature type="region of interest" description="Disordered" evidence="10">
    <location>
        <begin position="1"/>
        <end position="47"/>
    </location>
</feature>
<accession>A0AAD4J0Y8</accession>
<protein>
    <recommendedName>
        <fullName evidence="9">Dof zinc finger protein</fullName>
    </recommendedName>
</protein>
<evidence type="ECO:0000256" key="9">
    <source>
        <dbReference type="RuleBase" id="RU369094"/>
    </source>
</evidence>
<comment type="caution">
    <text evidence="12">The sequence shown here is derived from an EMBL/GenBank/DDBJ whole genome shotgun (WGS) entry which is preliminary data.</text>
</comment>
<keyword evidence="5 8" id="KW-0238">DNA-binding</keyword>
<organism evidence="12 13">
    <name type="scientific">Perilla frutescens var. hirtella</name>
    <name type="common">Perilla citriodora</name>
    <name type="synonym">Perilla setoyensis</name>
    <dbReference type="NCBI Taxonomy" id="608512"/>
    <lineage>
        <taxon>Eukaryota</taxon>
        <taxon>Viridiplantae</taxon>
        <taxon>Streptophyta</taxon>
        <taxon>Embryophyta</taxon>
        <taxon>Tracheophyta</taxon>
        <taxon>Spermatophyta</taxon>
        <taxon>Magnoliopsida</taxon>
        <taxon>eudicotyledons</taxon>
        <taxon>Gunneridae</taxon>
        <taxon>Pentapetalae</taxon>
        <taxon>asterids</taxon>
        <taxon>lamiids</taxon>
        <taxon>Lamiales</taxon>
        <taxon>Lamiaceae</taxon>
        <taxon>Nepetoideae</taxon>
        <taxon>Elsholtzieae</taxon>
        <taxon>Perilla</taxon>
    </lineage>
</organism>
<dbReference type="AlphaFoldDB" id="A0AAD4J0Y8"/>
<keyword evidence="2 8" id="KW-0863">Zinc-finger</keyword>
<evidence type="ECO:0000256" key="1">
    <source>
        <dbReference type="ARBA" id="ARBA00022723"/>
    </source>
</evidence>
<evidence type="ECO:0000256" key="8">
    <source>
        <dbReference type="PROSITE-ProRule" id="PRU00071"/>
    </source>
</evidence>
<comment type="function">
    <text evidence="9">Transcription factor that binds specifically to a 5'-AA[AG]G-3' consensus core sequence.</text>
</comment>
<feature type="region of interest" description="Disordered" evidence="10">
    <location>
        <begin position="200"/>
        <end position="289"/>
    </location>
</feature>
<evidence type="ECO:0000256" key="10">
    <source>
        <dbReference type="SAM" id="MobiDB-lite"/>
    </source>
</evidence>
<sequence>MDGARNEEDFMQQQELQQRARPPENRAEAHDHHHHHNQPPPPPPRCPRCDSSNTKFCYYNNYSLSQPRYFCKACRRYWTQGGTLRNVPIGGGCRKSKRPRTLGSSSSSLSNGLMRTPGLSTAAAQPQFPTAMMAGQSSRATAQPMAPPVGGSFYGGGSFLSSLAAMQSSPAGGINHGAAMMGAGGGSRFGSNMALLQGMTFPSMKSPAPPQQQTQPPSTHFFRPQQSLNPQGSFSSWTQSVINAGATSSAAAAPSGLWRSNGGAGSGQPGSSLAPNQWSDCNPGFNPSQ</sequence>
<dbReference type="GO" id="GO:0003677">
    <property type="term" value="F:DNA binding"/>
    <property type="evidence" value="ECO:0007669"/>
    <property type="project" value="UniProtKB-UniRule"/>
</dbReference>
<evidence type="ECO:0000256" key="4">
    <source>
        <dbReference type="ARBA" id="ARBA00023015"/>
    </source>
</evidence>
<keyword evidence="13" id="KW-1185">Reference proteome</keyword>
<dbReference type="PROSITE" id="PS01361">
    <property type="entry name" value="ZF_DOF_1"/>
    <property type="match status" value="1"/>
</dbReference>
<keyword evidence="6 9" id="KW-0804">Transcription</keyword>
<dbReference type="GO" id="GO:0003700">
    <property type="term" value="F:DNA-binding transcription factor activity"/>
    <property type="evidence" value="ECO:0007669"/>
    <property type="project" value="UniProtKB-UniRule"/>
</dbReference>
<evidence type="ECO:0000313" key="12">
    <source>
        <dbReference type="EMBL" id="KAH6824628.1"/>
    </source>
</evidence>
<feature type="compositionally biased region" description="Polar residues" evidence="10">
    <location>
        <begin position="224"/>
        <end position="242"/>
    </location>
</feature>
<dbReference type="PROSITE" id="PS50884">
    <property type="entry name" value="ZF_DOF_2"/>
    <property type="match status" value="1"/>
</dbReference>
<dbReference type="EMBL" id="SDAM02000323">
    <property type="protein sequence ID" value="KAH6824628.1"/>
    <property type="molecule type" value="Genomic_DNA"/>
</dbReference>
<dbReference type="GO" id="GO:0005634">
    <property type="term" value="C:nucleus"/>
    <property type="evidence" value="ECO:0007669"/>
    <property type="project" value="UniProtKB-SubCell"/>
</dbReference>
<evidence type="ECO:0000256" key="6">
    <source>
        <dbReference type="ARBA" id="ARBA00023163"/>
    </source>
</evidence>
<evidence type="ECO:0000313" key="13">
    <source>
        <dbReference type="Proteomes" id="UP001190926"/>
    </source>
</evidence>
<evidence type="ECO:0000256" key="5">
    <source>
        <dbReference type="ARBA" id="ARBA00023125"/>
    </source>
</evidence>
<gene>
    <name evidence="12" type="ORF">C2S53_010724</name>
</gene>
<feature type="compositionally biased region" description="Basic and acidic residues" evidence="10">
    <location>
        <begin position="21"/>
        <end position="31"/>
    </location>
</feature>
<dbReference type="Proteomes" id="UP001190926">
    <property type="component" value="Unassembled WGS sequence"/>
</dbReference>
<evidence type="ECO:0000259" key="11">
    <source>
        <dbReference type="PROSITE" id="PS50884"/>
    </source>
</evidence>
<evidence type="ECO:0000256" key="3">
    <source>
        <dbReference type="ARBA" id="ARBA00022833"/>
    </source>
</evidence>
<dbReference type="InterPro" id="IPR045174">
    <property type="entry name" value="Dof"/>
</dbReference>
<dbReference type="PANTHER" id="PTHR31992">
    <property type="entry name" value="DOF ZINC FINGER PROTEIN DOF1.4-RELATED"/>
    <property type="match status" value="1"/>
</dbReference>
<keyword evidence="3 9" id="KW-0862">Zinc</keyword>
<dbReference type="Pfam" id="PF02701">
    <property type="entry name" value="Zn_ribbon_Dof"/>
    <property type="match status" value="1"/>
</dbReference>
<feature type="compositionally biased region" description="Polar residues" evidence="10">
    <location>
        <begin position="269"/>
        <end position="289"/>
    </location>
</feature>
<feature type="region of interest" description="Disordered" evidence="10">
    <location>
        <begin position="90"/>
        <end position="113"/>
    </location>
</feature>
<keyword evidence="7 8" id="KW-0539">Nucleus</keyword>
<feature type="compositionally biased region" description="Low complexity" evidence="10">
    <location>
        <begin position="102"/>
        <end position="113"/>
    </location>
</feature>
<dbReference type="InterPro" id="IPR003851">
    <property type="entry name" value="Znf_Dof"/>
</dbReference>
<feature type="domain" description="Dof-type" evidence="11">
    <location>
        <begin position="44"/>
        <end position="98"/>
    </location>
</feature>
<evidence type="ECO:0000256" key="2">
    <source>
        <dbReference type="ARBA" id="ARBA00022771"/>
    </source>
</evidence>
<feature type="compositionally biased region" description="Low complexity" evidence="10">
    <location>
        <begin position="244"/>
        <end position="256"/>
    </location>
</feature>